<reference evidence="1" key="1">
    <citation type="submission" date="2019-08" db="EMBL/GenBank/DDBJ databases">
        <authorList>
            <person name="Kucharzyk K."/>
            <person name="Murdoch R.W."/>
            <person name="Higgins S."/>
            <person name="Loffler F."/>
        </authorList>
    </citation>
    <scope>NUCLEOTIDE SEQUENCE</scope>
</reference>
<protein>
    <recommendedName>
        <fullName evidence="2">Gamma-glutamylcyclotransferase AIG2-like domain-containing protein</fullName>
    </recommendedName>
</protein>
<proteinExistence type="predicted"/>
<dbReference type="Pfam" id="PF13772">
    <property type="entry name" value="AIG2_2"/>
    <property type="match status" value="1"/>
</dbReference>
<evidence type="ECO:0008006" key="2">
    <source>
        <dbReference type="Google" id="ProtNLM"/>
    </source>
</evidence>
<dbReference type="InterPro" id="IPR036568">
    <property type="entry name" value="GGCT-like_sf"/>
</dbReference>
<dbReference type="CDD" id="cd06661">
    <property type="entry name" value="GGCT_like"/>
    <property type="match status" value="1"/>
</dbReference>
<name>A0A645BNA8_9ZZZZ</name>
<dbReference type="AlphaFoldDB" id="A0A645BNA8"/>
<evidence type="ECO:0000313" key="1">
    <source>
        <dbReference type="EMBL" id="MPM66652.1"/>
    </source>
</evidence>
<sequence>MNRKTDLLHSGLKNFKLAFRDSKASALATIEKSKGGSVPALLWEISPQDEAALDRWIGMPEHYRKETVKVRWNGTAIDVLAYILIGHKPHNKPSAFYYSTLLEGYRAAGSDTDVLKTAVQGGCSDEPDS</sequence>
<accession>A0A645BNA8</accession>
<comment type="caution">
    <text evidence="1">The sequence shown here is derived from an EMBL/GenBank/DDBJ whole genome shotgun (WGS) entry which is preliminary data.</text>
</comment>
<gene>
    <name evidence="1" type="ORF">SDC9_113562</name>
</gene>
<dbReference type="Gene3D" id="3.10.490.10">
    <property type="entry name" value="Gamma-glutamyl cyclotransferase-like"/>
    <property type="match status" value="1"/>
</dbReference>
<organism evidence="1">
    <name type="scientific">bioreactor metagenome</name>
    <dbReference type="NCBI Taxonomy" id="1076179"/>
    <lineage>
        <taxon>unclassified sequences</taxon>
        <taxon>metagenomes</taxon>
        <taxon>ecological metagenomes</taxon>
    </lineage>
</organism>
<dbReference type="EMBL" id="VSSQ01021217">
    <property type="protein sequence ID" value="MPM66652.1"/>
    <property type="molecule type" value="Genomic_DNA"/>
</dbReference>
<dbReference type="SUPFAM" id="SSF110857">
    <property type="entry name" value="Gamma-glutamyl cyclotransferase-like"/>
    <property type="match status" value="1"/>
</dbReference>
<dbReference type="InterPro" id="IPR013024">
    <property type="entry name" value="GGCT-like"/>
</dbReference>